<keyword evidence="2" id="KW-1185">Reference proteome</keyword>
<sequence length="300" mass="33650">MRWSKGLITGVFLLLISACSDEDVEENEAADSAEDLNEAYGDDVGLTVETPENLSFATEGTFTFEGNIEAHETLNDDYLWVILDTEDDDETETGNESFEYFVPIDENGSFSEEIALHSGDYNHHVSVRVPSNDSGEENTFYEGLNLDVHNASEEVQREIEYTLLGHEYGLQIEQPAQSYIEEENAVPLAGTLTEASDDQLVMVQVEKDGEESQFTTPVENGEFNIDVPLSFGEGVHTINVMVYAEDEDFYYDAAYLLADASSDEELVQVEAYEEYYDYGIEQKVSAAFPFKIFDLVGVRR</sequence>
<evidence type="ECO:0000313" key="2">
    <source>
        <dbReference type="Proteomes" id="UP000595823"/>
    </source>
</evidence>
<name>A0A7T6Z1C0_9BACI</name>
<dbReference type="EMBL" id="CP054705">
    <property type="protein sequence ID" value="QQK75178.1"/>
    <property type="molecule type" value="Genomic_DNA"/>
</dbReference>
<dbReference type="AlphaFoldDB" id="A0A7T6Z1C0"/>
<gene>
    <name evidence="1" type="ORF">HUG15_05855</name>
</gene>
<accession>A0A7T6Z1C0</accession>
<dbReference type="PROSITE" id="PS51257">
    <property type="entry name" value="PROKAR_LIPOPROTEIN"/>
    <property type="match status" value="1"/>
</dbReference>
<organism evidence="1 2">
    <name type="scientific">Salicibibacter cibarius</name>
    <dbReference type="NCBI Taxonomy" id="2743000"/>
    <lineage>
        <taxon>Bacteria</taxon>
        <taxon>Bacillati</taxon>
        <taxon>Bacillota</taxon>
        <taxon>Bacilli</taxon>
        <taxon>Bacillales</taxon>
        <taxon>Bacillaceae</taxon>
        <taxon>Salicibibacter</taxon>
    </lineage>
</organism>
<dbReference type="Proteomes" id="UP000595823">
    <property type="component" value="Chromosome"/>
</dbReference>
<dbReference type="KEGG" id="scia:HUG15_05855"/>
<reference evidence="1 2" key="1">
    <citation type="submission" date="2020-06" db="EMBL/GenBank/DDBJ databases">
        <title>Genomic analysis of Salicibibacter sp. NKC5-3.</title>
        <authorList>
            <person name="Oh Y.J."/>
        </authorList>
    </citation>
    <scope>NUCLEOTIDE SEQUENCE [LARGE SCALE GENOMIC DNA]</scope>
    <source>
        <strain evidence="1 2">NKC5-3</strain>
    </source>
</reference>
<dbReference type="RefSeq" id="WP_200127736.1">
    <property type="nucleotide sequence ID" value="NZ_CP054705.1"/>
</dbReference>
<protein>
    <submittedName>
        <fullName evidence="1">Uncharacterized protein</fullName>
    </submittedName>
</protein>
<proteinExistence type="predicted"/>
<evidence type="ECO:0000313" key="1">
    <source>
        <dbReference type="EMBL" id="QQK75178.1"/>
    </source>
</evidence>